<dbReference type="InterPro" id="IPR023753">
    <property type="entry name" value="FAD/NAD-binding_dom"/>
</dbReference>
<dbReference type="Pfam" id="PF07992">
    <property type="entry name" value="Pyr_redox_2"/>
    <property type="match status" value="1"/>
</dbReference>
<dbReference type="RefSeq" id="WP_045053036.1">
    <property type="nucleotide sequence ID" value="NZ_CAWMDP010000017.1"/>
</dbReference>
<comment type="caution">
    <text evidence="13">The sequence shown here is derived from an EMBL/GenBank/DDBJ whole genome shotgun (WGS) entry which is preliminary data.</text>
</comment>
<evidence type="ECO:0000256" key="8">
    <source>
        <dbReference type="PIRSR" id="PIRSR000350-3"/>
    </source>
</evidence>
<dbReference type="InterPro" id="IPR036188">
    <property type="entry name" value="FAD/NAD-bd_sf"/>
</dbReference>
<evidence type="ECO:0000313" key="14">
    <source>
        <dbReference type="Proteomes" id="UP000032452"/>
    </source>
</evidence>
<dbReference type="InterPro" id="IPR046952">
    <property type="entry name" value="GSHR/TRXR-like"/>
</dbReference>
<dbReference type="GO" id="GO:0050660">
    <property type="term" value="F:flavin adenine dinucleotide binding"/>
    <property type="evidence" value="ECO:0007669"/>
    <property type="project" value="InterPro"/>
</dbReference>
<dbReference type="InterPro" id="IPR016156">
    <property type="entry name" value="FAD/NAD-linked_Rdtase_dimer_sf"/>
</dbReference>
<keyword evidence="5" id="KW-1015">Disulfide bond</keyword>
<dbReference type="AlphaFoldDB" id="A0A0D9A2I9"/>
<comment type="similarity">
    <text evidence="1 10">Belongs to the class-I pyridine nucleotide-disulfide oxidoreductase family.</text>
</comment>
<reference evidence="13 14" key="1">
    <citation type="submission" date="2015-02" db="EMBL/GenBank/DDBJ databases">
        <title>Draft genome of a novel marine cyanobacterium (Chroococcales) isolated from South Atlantic Ocean.</title>
        <authorList>
            <person name="Rigonato J."/>
            <person name="Alvarenga D.O."/>
            <person name="Branco L.H."/>
            <person name="Varani A.M."/>
            <person name="Brandini F.P."/>
            <person name="Fiore M.F."/>
        </authorList>
    </citation>
    <scope>NUCLEOTIDE SEQUENCE [LARGE SCALE GENOMIC DNA]</scope>
    <source>
        <strain evidence="13 14">CENA595</strain>
    </source>
</reference>
<keyword evidence="3 8" id="KW-0274">FAD</keyword>
<keyword evidence="2 10" id="KW-0285">Flavoprotein</keyword>
<dbReference type="Pfam" id="PF02852">
    <property type="entry name" value="Pyr_redox_dim"/>
    <property type="match status" value="1"/>
</dbReference>
<evidence type="ECO:0000256" key="9">
    <source>
        <dbReference type="PIRSR" id="PIRSR000350-4"/>
    </source>
</evidence>
<keyword evidence="4 10" id="KW-0560">Oxidoreductase</keyword>
<evidence type="ECO:0000259" key="12">
    <source>
        <dbReference type="Pfam" id="PF07992"/>
    </source>
</evidence>
<dbReference type="GO" id="GO:0004362">
    <property type="term" value="F:glutathione-disulfide reductase (NADPH) activity"/>
    <property type="evidence" value="ECO:0007669"/>
    <property type="project" value="TreeGrafter"/>
</dbReference>
<feature type="binding site" evidence="8">
    <location>
        <position position="51"/>
    </location>
    <ligand>
        <name>FAD</name>
        <dbReference type="ChEBI" id="CHEBI:57692"/>
    </ligand>
</feature>
<dbReference type="InterPro" id="IPR001100">
    <property type="entry name" value="Pyr_nuc-diS_OxRdtase"/>
</dbReference>
<feature type="binding site" evidence="8">
    <location>
        <begin position="173"/>
        <end position="180"/>
    </location>
    <ligand>
        <name>NAD(+)</name>
        <dbReference type="ChEBI" id="CHEBI:57540"/>
    </ligand>
</feature>
<evidence type="ECO:0000256" key="7">
    <source>
        <dbReference type="PIRSR" id="PIRSR000350-2"/>
    </source>
</evidence>
<dbReference type="STRING" id="1618023.UH38_01470"/>
<dbReference type="GO" id="GO:0005829">
    <property type="term" value="C:cytosol"/>
    <property type="evidence" value="ECO:0007669"/>
    <property type="project" value="TreeGrafter"/>
</dbReference>
<gene>
    <name evidence="13" type="ORF">UH38_01470</name>
</gene>
<dbReference type="Gene3D" id="3.50.50.60">
    <property type="entry name" value="FAD/NAD(P)-binding domain"/>
    <property type="match status" value="2"/>
</dbReference>
<dbReference type="PANTHER" id="PTHR42737:SF2">
    <property type="entry name" value="GLUTATHIONE REDUCTASE"/>
    <property type="match status" value="1"/>
</dbReference>
<dbReference type="InterPro" id="IPR012999">
    <property type="entry name" value="Pyr_OxRdtase_I_AS"/>
</dbReference>
<accession>A0A0D9A2I9</accession>
<keyword evidence="6 10" id="KW-0676">Redox-active center</keyword>
<evidence type="ECO:0000256" key="2">
    <source>
        <dbReference type="ARBA" id="ARBA00022630"/>
    </source>
</evidence>
<protein>
    <submittedName>
        <fullName evidence="13">Glutathione reductase</fullName>
    </submittedName>
</protein>
<feature type="binding site" evidence="8">
    <location>
        <position position="302"/>
    </location>
    <ligand>
        <name>FAD</name>
        <dbReference type="ChEBI" id="CHEBI:57692"/>
    </ligand>
</feature>
<keyword evidence="8" id="KW-0520">NAD</keyword>
<dbReference type="GO" id="GO:0034599">
    <property type="term" value="P:cellular response to oxidative stress"/>
    <property type="evidence" value="ECO:0007669"/>
    <property type="project" value="TreeGrafter"/>
</dbReference>
<dbReference type="OrthoDB" id="9807946at2"/>
<evidence type="ECO:0000256" key="10">
    <source>
        <dbReference type="RuleBase" id="RU003691"/>
    </source>
</evidence>
<dbReference type="PRINTS" id="PR00368">
    <property type="entry name" value="FADPNR"/>
</dbReference>
<evidence type="ECO:0000256" key="1">
    <source>
        <dbReference type="ARBA" id="ARBA00007532"/>
    </source>
</evidence>
<proteinExistence type="inferred from homology"/>
<keyword evidence="8" id="KW-0547">Nucleotide-binding</keyword>
<sequence>MTFDYDLFVIGSGSAGIAACKQAVTYGKRVGVVEQEDFGGTCINRGCIPKKFIVYAADFALQNQVASSYGWDNIQGNFDWGRFIQSVHQQIAKRQQSYLQKLQATGVEMLQGKATFVDAHTVEISDRKITADKIIIAVGGEAIKLDIPGAEYAITSREMFLLEQLPKRLAIVGGGYIGVEFSSMMNAFGVEVTLMDNDELILSGFDGDIRSGVQSGLMKRGIKFLGKTTAEEIEKTDRGLQLTLSGDRKTITVDTILFATGRSPKTKNLGLENAGVEITEKGAVQVDEYSRTTQDNIFAIGDCTSRIPLTPVARAEGKAVAKTIFDSSSVKLDYNCVPSAVFARPEAASVGMSEAKAKEKFASVQCHRTEFEALFESMTEREDCTMMKLVVDGSSDRVLGAHMVGERAADIIQSLAVAIKKGITKHDFDATIGIHPTTGEEFLVLD</sequence>
<dbReference type="Gene3D" id="3.30.390.30">
    <property type="match status" value="1"/>
</dbReference>
<feature type="binding site" evidence="8">
    <location>
        <position position="261"/>
    </location>
    <ligand>
        <name>NAD(+)</name>
        <dbReference type="ChEBI" id="CHEBI:57540"/>
    </ligand>
</feature>
<feature type="domain" description="Pyridine nucleotide-disulphide oxidoreductase dimerisation" evidence="11">
    <location>
        <begin position="337"/>
        <end position="442"/>
    </location>
</feature>
<feature type="active site" description="Proton acceptor" evidence="7">
    <location>
        <position position="435"/>
    </location>
</feature>
<evidence type="ECO:0000256" key="5">
    <source>
        <dbReference type="ARBA" id="ARBA00023157"/>
    </source>
</evidence>
<evidence type="ECO:0000256" key="4">
    <source>
        <dbReference type="ARBA" id="ARBA00023002"/>
    </source>
</evidence>
<dbReference type="InterPro" id="IPR004099">
    <property type="entry name" value="Pyr_nucl-diS_OxRdtase_dimer"/>
</dbReference>
<dbReference type="SUPFAM" id="SSF55424">
    <property type="entry name" value="FAD/NAD-linked reductases, dimerisation (C-terminal) domain"/>
    <property type="match status" value="1"/>
</dbReference>
<dbReference type="GO" id="GO:0006749">
    <property type="term" value="P:glutathione metabolic process"/>
    <property type="evidence" value="ECO:0007669"/>
    <property type="project" value="TreeGrafter"/>
</dbReference>
<dbReference type="GO" id="GO:0045454">
    <property type="term" value="P:cell redox homeostasis"/>
    <property type="evidence" value="ECO:0007669"/>
    <property type="project" value="InterPro"/>
</dbReference>
<evidence type="ECO:0000256" key="3">
    <source>
        <dbReference type="ARBA" id="ARBA00022827"/>
    </source>
</evidence>
<dbReference type="Proteomes" id="UP000032452">
    <property type="component" value="Unassembled WGS sequence"/>
</dbReference>
<dbReference type="PROSITE" id="PS00076">
    <property type="entry name" value="PYRIDINE_REDOX_1"/>
    <property type="match status" value="1"/>
</dbReference>
<dbReference type="NCBIfam" id="NF004776">
    <property type="entry name" value="PRK06116.1"/>
    <property type="match status" value="1"/>
</dbReference>
<dbReference type="PIRSF" id="PIRSF000350">
    <property type="entry name" value="Mercury_reductase_MerA"/>
    <property type="match status" value="1"/>
</dbReference>
<comment type="cofactor">
    <cofactor evidence="8">
        <name>FAD</name>
        <dbReference type="ChEBI" id="CHEBI:57692"/>
    </cofactor>
    <text evidence="8">Binds 1 FAD per subunit.</text>
</comment>
<dbReference type="SUPFAM" id="SSF51905">
    <property type="entry name" value="FAD/NAD(P)-binding domain"/>
    <property type="match status" value="1"/>
</dbReference>
<dbReference type="EMBL" id="JYON01000001">
    <property type="protein sequence ID" value="KJH73676.1"/>
    <property type="molecule type" value="Genomic_DNA"/>
</dbReference>
<evidence type="ECO:0000313" key="13">
    <source>
        <dbReference type="EMBL" id="KJH73676.1"/>
    </source>
</evidence>
<dbReference type="PRINTS" id="PR00411">
    <property type="entry name" value="PNDRDTASEI"/>
</dbReference>
<dbReference type="PATRIC" id="fig|1618023.3.peg.1533"/>
<organism evidence="13 14">
    <name type="scientific">Aliterella atlantica CENA595</name>
    <dbReference type="NCBI Taxonomy" id="1618023"/>
    <lineage>
        <taxon>Bacteria</taxon>
        <taxon>Bacillati</taxon>
        <taxon>Cyanobacteriota</taxon>
        <taxon>Cyanophyceae</taxon>
        <taxon>Chroococcidiopsidales</taxon>
        <taxon>Aliterellaceae</taxon>
        <taxon>Aliterella</taxon>
    </lineage>
</organism>
<name>A0A0D9A2I9_9CYAN</name>
<feature type="domain" description="FAD/NAD(P)-binding" evidence="12">
    <location>
        <begin position="5"/>
        <end position="317"/>
    </location>
</feature>
<dbReference type="PANTHER" id="PTHR42737">
    <property type="entry name" value="GLUTATHIONE REDUCTASE"/>
    <property type="match status" value="1"/>
</dbReference>
<keyword evidence="14" id="KW-1185">Reference proteome</keyword>
<evidence type="ECO:0000256" key="6">
    <source>
        <dbReference type="ARBA" id="ARBA00023284"/>
    </source>
</evidence>
<feature type="disulfide bond" description="Redox-active" evidence="9">
    <location>
        <begin position="42"/>
        <end position="47"/>
    </location>
</feature>
<evidence type="ECO:0000259" key="11">
    <source>
        <dbReference type="Pfam" id="PF02852"/>
    </source>
</evidence>